<dbReference type="NCBIfam" id="TIGR01740">
    <property type="entry name" value="pyrF"/>
    <property type="match status" value="1"/>
</dbReference>
<dbReference type="InterPro" id="IPR018089">
    <property type="entry name" value="OMPdecase_AS"/>
</dbReference>
<feature type="region of interest" description="Disordered" evidence="11">
    <location>
        <begin position="154"/>
        <end position="252"/>
    </location>
</feature>
<keyword evidence="5 10" id="KW-0210">Decarboxylase</keyword>
<evidence type="ECO:0000256" key="1">
    <source>
        <dbReference type="ARBA" id="ARBA00004861"/>
    </source>
</evidence>
<dbReference type="GO" id="GO:0004590">
    <property type="term" value="F:orotidine-5'-phosphate decarboxylase activity"/>
    <property type="evidence" value="ECO:0007669"/>
    <property type="project" value="UniProtKB-EC"/>
</dbReference>
<dbReference type="GO" id="GO:0006207">
    <property type="term" value="P:'de novo' pyrimidine nucleobase biosynthetic process"/>
    <property type="evidence" value="ECO:0007669"/>
    <property type="project" value="InterPro"/>
</dbReference>
<keyword evidence="7 10" id="KW-0456">Lyase</keyword>
<feature type="compositionally biased region" description="Acidic residues" evidence="11">
    <location>
        <begin position="241"/>
        <end position="251"/>
    </location>
</feature>
<dbReference type="Proteomes" id="UP000192596">
    <property type="component" value="Unassembled WGS sequence"/>
</dbReference>
<feature type="active site" description="For OMPdecase activity" evidence="8">
    <location>
        <position position="100"/>
    </location>
</feature>
<evidence type="ECO:0000256" key="7">
    <source>
        <dbReference type="ARBA" id="ARBA00023239"/>
    </source>
</evidence>
<evidence type="ECO:0000259" key="12">
    <source>
        <dbReference type="SMART" id="SM00934"/>
    </source>
</evidence>
<dbReference type="EMBL" id="NAJO01000074">
    <property type="protein sequence ID" value="OQN96012.1"/>
    <property type="molecule type" value="Genomic_DNA"/>
</dbReference>
<dbReference type="PROSITE" id="PS00156">
    <property type="entry name" value="OMPDECASE"/>
    <property type="match status" value="1"/>
</dbReference>
<reference evidence="14" key="1">
    <citation type="submission" date="2017-03" db="EMBL/GenBank/DDBJ databases">
        <title>Genomes of endolithic fungi from Antarctica.</title>
        <authorList>
            <person name="Coleine C."/>
            <person name="Masonjones S."/>
            <person name="Stajich J.E."/>
        </authorList>
    </citation>
    <scope>NUCLEOTIDE SEQUENCE [LARGE SCALE GENOMIC DNA]</scope>
    <source>
        <strain evidence="14">CCFEE 5527</strain>
    </source>
</reference>
<comment type="caution">
    <text evidence="13">The sequence shown here is derived from an EMBL/GenBank/DDBJ whole genome shotgun (WGS) entry which is preliminary data.</text>
</comment>
<keyword evidence="14" id="KW-1185">Reference proteome</keyword>
<proteinExistence type="inferred from homology"/>
<evidence type="ECO:0000256" key="4">
    <source>
        <dbReference type="ARBA" id="ARBA00021923"/>
    </source>
</evidence>
<feature type="compositionally biased region" description="Acidic residues" evidence="11">
    <location>
        <begin position="174"/>
        <end position="200"/>
    </location>
</feature>
<dbReference type="SUPFAM" id="SSF51366">
    <property type="entry name" value="Ribulose-phoshate binding barrel"/>
    <property type="match status" value="1"/>
</dbReference>
<evidence type="ECO:0000256" key="2">
    <source>
        <dbReference type="ARBA" id="ARBA00011018"/>
    </source>
</evidence>
<dbReference type="UniPathway" id="UPA00070">
    <property type="reaction ID" value="UER00120"/>
</dbReference>
<dbReference type="OrthoDB" id="10263753at2759"/>
<feature type="binding site" evidence="9">
    <location>
        <position position="336"/>
    </location>
    <ligand>
        <name>substrate</name>
    </ligand>
</feature>
<accession>A0A1V8SA57</accession>
<organism evidence="13 14">
    <name type="scientific">Cryoendolithus antarcticus</name>
    <dbReference type="NCBI Taxonomy" id="1507870"/>
    <lineage>
        <taxon>Eukaryota</taxon>
        <taxon>Fungi</taxon>
        <taxon>Dikarya</taxon>
        <taxon>Ascomycota</taxon>
        <taxon>Pezizomycotina</taxon>
        <taxon>Dothideomycetes</taxon>
        <taxon>Dothideomycetidae</taxon>
        <taxon>Cladosporiales</taxon>
        <taxon>Cladosporiaceae</taxon>
        <taxon>Cryoendolithus</taxon>
    </lineage>
</organism>
<feature type="binding site" evidence="9">
    <location>
        <position position="356"/>
    </location>
    <ligand>
        <name>substrate</name>
    </ligand>
</feature>
<dbReference type="PANTHER" id="PTHR19278">
    <property type="entry name" value="OROTATE PHOSPHORIBOSYLTRANSFERASE"/>
    <property type="match status" value="1"/>
</dbReference>
<comment type="pathway">
    <text evidence="1 10">Pyrimidine metabolism; UMP biosynthesis via de novo pathway; UMP from orotate: step 2/2.</text>
</comment>
<evidence type="ECO:0000256" key="5">
    <source>
        <dbReference type="ARBA" id="ARBA00022793"/>
    </source>
</evidence>
<comment type="catalytic activity">
    <reaction evidence="10">
        <text>orotidine 5'-phosphate + H(+) = UMP + CO2</text>
        <dbReference type="Rhea" id="RHEA:11596"/>
        <dbReference type="ChEBI" id="CHEBI:15378"/>
        <dbReference type="ChEBI" id="CHEBI:16526"/>
        <dbReference type="ChEBI" id="CHEBI:57538"/>
        <dbReference type="ChEBI" id="CHEBI:57865"/>
        <dbReference type="EC" id="4.1.1.23"/>
    </reaction>
</comment>
<protein>
    <recommendedName>
        <fullName evidence="4 10">Orotidine 5'-phosphate decarboxylase</fullName>
        <ecNumber evidence="3 10">4.1.1.23</ecNumber>
    </recommendedName>
</protein>
<evidence type="ECO:0000256" key="8">
    <source>
        <dbReference type="PIRSR" id="PIRSR614732-1"/>
    </source>
</evidence>
<evidence type="ECO:0000256" key="10">
    <source>
        <dbReference type="RuleBase" id="RU000512"/>
    </source>
</evidence>
<feature type="compositionally biased region" description="Polar residues" evidence="11">
    <location>
        <begin position="223"/>
        <end position="238"/>
    </location>
</feature>
<feature type="compositionally biased region" description="Low complexity" evidence="11">
    <location>
        <begin position="160"/>
        <end position="169"/>
    </location>
</feature>
<evidence type="ECO:0000313" key="13">
    <source>
        <dbReference type="EMBL" id="OQN96012.1"/>
    </source>
</evidence>
<evidence type="ECO:0000256" key="9">
    <source>
        <dbReference type="PIRSR" id="PIRSR614732-2"/>
    </source>
</evidence>
<evidence type="ECO:0000256" key="6">
    <source>
        <dbReference type="ARBA" id="ARBA00022975"/>
    </source>
</evidence>
<dbReference type="FunCoup" id="A0A1V8SA57">
    <property type="interactions" value="2010"/>
</dbReference>
<dbReference type="Pfam" id="PF00215">
    <property type="entry name" value="OMPdecase"/>
    <property type="match status" value="2"/>
</dbReference>
<dbReference type="CDD" id="cd04725">
    <property type="entry name" value="OMP_decarboxylase_like"/>
    <property type="match status" value="1"/>
</dbReference>
<feature type="binding site" evidence="9">
    <location>
        <position position="276"/>
    </location>
    <ligand>
        <name>substrate</name>
    </ligand>
</feature>
<feature type="active site" description="For OMPdecase activity" evidence="8">
    <location>
        <position position="103"/>
    </location>
</feature>
<feature type="binding site" evidence="9">
    <location>
        <position position="357"/>
    </location>
    <ligand>
        <name>substrate</name>
    </ligand>
</feature>
<feature type="binding site" evidence="9">
    <location>
        <position position="67"/>
    </location>
    <ligand>
        <name>substrate</name>
    </ligand>
</feature>
<evidence type="ECO:0000256" key="3">
    <source>
        <dbReference type="ARBA" id="ARBA00012321"/>
    </source>
</evidence>
<feature type="compositionally biased region" description="Low complexity" evidence="11">
    <location>
        <begin position="210"/>
        <end position="222"/>
    </location>
</feature>
<evidence type="ECO:0000256" key="11">
    <source>
        <dbReference type="SAM" id="MobiDB-lite"/>
    </source>
</evidence>
<dbReference type="GO" id="GO:0004588">
    <property type="term" value="F:orotate phosphoribosyltransferase activity"/>
    <property type="evidence" value="ECO:0007669"/>
    <property type="project" value="TreeGrafter"/>
</dbReference>
<feature type="binding site" evidence="9">
    <location>
        <position position="45"/>
    </location>
    <ligand>
        <name>substrate</name>
    </ligand>
</feature>
<dbReference type="AlphaFoldDB" id="A0A1V8SA57"/>
<feature type="domain" description="Orotidine 5'-phosphate decarboxylase" evidence="12">
    <location>
        <begin position="39"/>
        <end position="372"/>
    </location>
</feature>
<dbReference type="InterPro" id="IPR014732">
    <property type="entry name" value="OMPdecase"/>
</dbReference>
<dbReference type="Gene3D" id="3.20.20.70">
    <property type="entry name" value="Aldolase class I"/>
    <property type="match status" value="2"/>
</dbReference>
<gene>
    <name evidence="13" type="ORF">B0A48_18003</name>
</gene>
<dbReference type="EC" id="4.1.1.23" evidence="3 10"/>
<dbReference type="GO" id="GO:0044205">
    <property type="term" value="P:'de novo' UMP biosynthetic process"/>
    <property type="evidence" value="ECO:0007669"/>
    <property type="project" value="UniProtKB-UniPathway"/>
</dbReference>
<name>A0A1V8SA57_9PEZI</name>
<dbReference type="InterPro" id="IPR013785">
    <property type="entry name" value="Aldolase_TIM"/>
</dbReference>
<feature type="active site" description="For OMPdecase activity" evidence="8">
    <location>
        <position position="98"/>
    </location>
</feature>
<dbReference type="InterPro" id="IPR011060">
    <property type="entry name" value="RibuloseP-bd_barrel"/>
</dbReference>
<sequence length="394" mass="43257">MATRQHSTAYQSYYERSEADNLTPLATYLLRLIHLKRTNLCVSADVTTSNALLRLAEEVGDHICILKTHADIIADFNDKTIRGLNELSRRKKFLVFEDRKFGDIGNTVQLQYTGGSLAIVRWAPIVNAHIFPGAAVITSLAEAASKAITSYNTSVSTDISASPAPSRAGSGPGEEAESEPENEDDDDEDGDDDTDEEPEVDDGRNGRKQSVVSVSTTISTKTEAISPTPQLKPSLSRGSTEEDDEEDEDEDMLKSQLEALGPPPFYRSLLLLAQMSSEANFFTPEYTAACVREARNNRDFVMGFIAQRGLNSEPGDNFITMTPGVQKAAGGDGKGQQYNTPRKVVTEQGADVIIVGRGILNAADRRKEALEYRKQGWLAYEERLRAGRSRRTGR</sequence>
<keyword evidence="6 10" id="KW-0665">Pyrimidine biosynthesis</keyword>
<dbReference type="STRING" id="1507870.A0A1V8SA57"/>
<dbReference type="SMART" id="SM00934">
    <property type="entry name" value="OMPdecase"/>
    <property type="match status" value="1"/>
</dbReference>
<comment type="similarity">
    <text evidence="2 10">Belongs to the OMP decarboxylase family.</text>
</comment>
<dbReference type="InParanoid" id="A0A1V8SA57"/>
<dbReference type="InterPro" id="IPR001754">
    <property type="entry name" value="OMPdeCOase_dom"/>
</dbReference>
<dbReference type="PANTHER" id="PTHR19278:SF9">
    <property type="entry name" value="URIDINE 5'-MONOPHOSPHATE SYNTHASE"/>
    <property type="match status" value="1"/>
</dbReference>
<evidence type="ECO:0000313" key="14">
    <source>
        <dbReference type="Proteomes" id="UP000192596"/>
    </source>
</evidence>